<keyword evidence="2" id="KW-0238">DNA-binding</keyword>
<organism evidence="5 6">
    <name type="scientific">Paenibacillus profundus</name>
    <dbReference type="NCBI Taxonomy" id="1173085"/>
    <lineage>
        <taxon>Bacteria</taxon>
        <taxon>Bacillati</taxon>
        <taxon>Bacillota</taxon>
        <taxon>Bacilli</taxon>
        <taxon>Bacillales</taxon>
        <taxon>Paenibacillaceae</taxon>
        <taxon>Paenibacillus</taxon>
    </lineage>
</organism>
<dbReference type="PROSITE" id="PS01124">
    <property type="entry name" value="HTH_ARAC_FAMILY_2"/>
    <property type="match status" value="1"/>
</dbReference>
<evidence type="ECO:0000313" key="6">
    <source>
        <dbReference type="Proteomes" id="UP001199916"/>
    </source>
</evidence>
<proteinExistence type="predicted"/>
<dbReference type="SUPFAM" id="SSF51182">
    <property type="entry name" value="RmlC-like cupins"/>
    <property type="match status" value="1"/>
</dbReference>
<dbReference type="InterPro" id="IPR020449">
    <property type="entry name" value="Tscrpt_reg_AraC-type_HTH"/>
</dbReference>
<dbReference type="Proteomes" id="UP001199916">
    <property type="component" value="Unassembled WGS sequence"/>
</dbReference>
<gene>
    <name evidence="5" type="ORF">LQV63_16015</name>
</gene>
<dbReference type="InterPro" id="IPR053142">
    <property type="entry name" value="PchR_regulatory_protein"/>
</dbReference>
<dbReference type="SMART" id="SM00342">
    <property type="entry name" value="HTH_ARAC"/>
    <property type="match status" value="1"/>
</dbReference>
<dbReference type="SUPFAM" id="SSF46689">
    <property type="entry name" value="Homeodomain-like"/>
    <property type="match status" value="1"/>
</dbReference>
<evidence type="ECO:0000256" key="3">
    <source>
        <dbReference type="ARBA" id="ARBA00023163"/>
    </source>
</evidence>
<dbReference type="InterPro" id="IPR011051">
    <property type="entry name" value="RmlC_Cupin_sf"/>
</dbReference>
<dbReference type="EMBL" id="JAJNBZ010000012">
    <property type="protein sequence ID" value="MCE5170811.1"/>
    <property type="molecule type" value="Genomic_DNA"/>
</dbReference>
<evidence type="ECO:0000313" key="5">
    <source>
        <dbReference type="EMBL" id="MCE5170811.1"/>
    </source>
</evidence>
<dbReference type="InterPro" id="IPR009057">
    <property type="entry name" value="Homeodomain-like_sf"/>
</dbReference>
<feature type="domain" description="HTH araC/xylS-type" evidence="4">
    <location>
        <begin position="224"/>
        <end position="322"/>
    </location>
</feature>
<dbReference type="PRINTS" id="PR00032">
    <property type="entry name" value="HTHARAC"/>
</dbReference>
<reference evidence="5 6" key="1">
    <citation type="submission" date="2021-11" db="EMBL/GenBank/DDBJ databases">
        <title>Draft genome sequence of Paenibacillus profundus YoMME, a new Gram-positive bacteria with exoelectrogenic properties.</title>
        <authorList>
            <person name="Hubenova Y."/>
            <person name="Hubenova E."/>
            <person name="Manasiev Y."/>
            <person name="Peykov S."/>
            <person name="Mitov M."/>
        </authorList>
    </citation>
    <scope>NUCLEOTIDE SEQUENCE [LARGE SCALE GENOMIC DNA]</scope>
    <source>
        <strain evidence="5 6">YoMME</strain>
    </source>
</reference>
<dbReference type="Gene3D" id="1.10.10.60">
    <property type="entry name" value="Homeodomain-like"/>
    <property type="match status" value="2"/>
</dbReference>
<dbReference type="InterPro" id="IPR018060">
    <property type="entry name" value="HTH_AraC"/>
</dbReference>
<keyword evidence="3" id="KW-0804">Transcription</keyword>
<sequence>MNTTSIHDIYNQYLQGLHVSRPIAEASAQLPVHEPIGDGVIQRLVTHSGMEIVYADYRLSANHAFRFSSEAAMVELSFCLEGAGEVCVSGERHELSAGTCYLHFMERFDAAFEYDERSPMRSVAVGIPLQLFHRFLGDEPRGSRNFTGVLGSRAFRKFQKPIDPQVSYIVQQMLDCPFHHTARRLYLEGKALELLGIHFQTFLFEQEQDKSLARLSKSDLDKIREAGHILLQRMDCPPSLLELSRMVGLNDFKLKIGFKEHFGTTVFGYLRDKRMEHAMKLLLSGEMNVTQTAGQVGYANLSHFSEAFRKKFGINPSELLRRQ</sequence>
<keyword evidence="6" id="KW-1185">Reference proteome</keyword>
<dbReference type="PANTHER" id="PTHR47893:SF1">
    <property type="entry name" value="REGULATORY PROTEIN PCHR"/>
    <property type="match status" value="1"/>
</dbReference>
<name>A0ABS8YKE8_9BACL</name>
<dbReference type="RefSeq" id="WP_233697488.1">
    <property type="nucleotide sequence ID" value="NZ_JAJNBZ010000012.1"/>
</dbReference>
<evidence type="ECO:0000259" key="4">
    <source>
        <dbReference type="PROSITE" id="PS01124"/>
    </source>
</evidence>
<protein>
    <submittedName>
        <fullName evidence="5">AraC family transcriptional regulator</fullName>
    </submittedName>
</protein>
<comment type="caution">
    <text evidence="5">The sequence shown here is derived from an EMBL/GenBank/DDBJ whole genome shotgun (WGS) entry which is preliminary data.</text>
</comment>
<keyword evidence="1" id="KW-0805">Transcription regulation</keyword>
<accession>A0ABS8YKE8</accession>
<evidence type="ECO:0000256" key="2">
    <source>
        <dbReference type="ARBA" id="ARBA00023125"/>
    </source>
</evidence>
<dbReference type="PANTHER" id="PTHR47893">
    <property type="entry name" value="REGULATORY PROTEIN PCHR"/>
    <property type="match status" value="1"/>
</dbReference>
<dbReference type="Pfam" id="PF12833">
    <property type="entry name" value="HTH_18"/>
    <property type="match status" value="1"/>
</dbReference>
<evidence type="ECO:0000256" key="1">
    <source>
        <dbReference type="ARBA" id="ARBA00023015"/>
    </source>
</evidence>